<gene>
    <name evidence="2" type="ORF">RGI145_19545</name>
</gene>
<dbReference type="EMBL" id="CP015584">
    <property type="protein sequence ID" value="APT59542.1"/>
    <property type="molecule type" value="Genomic_DNA"/>
</dbReference>
<feature type="region of interest" description="Disordered" evidence="1">
    <location>
        <begin position="1"/>
        <end position="23"/>
    </location>
</feature>
<dbReference type="STRING" id="257708.RGI145_19545"/>
<evidence type="ECO:0000256" key="1">
    <source>
        <dbReference type="SAM" id="MobiDB-lite"/>
    </source>
</evidence>
<dbReference type="KEGG" id="rgi:RGI145_19545"/>
<dbReference type="Proteomes" id="UP000185494">
    <property type="component" value="Chromosome 2"/>
</dbReference>
<dbReference type="Pfam" id="PF18906">
    <property type="entry name" value="Phage_tube_2"/>
    <property type="match status" value="1"/>
</dbReference>
<accession>A0A1L7AL78</accession>
<name>A0A1L7AL78_9PROT</name>
<evidence type="ECO:0000313" key="3">
    <source>
        <dbReference type="Proteomes" id="UP000185494"/>
    </source>
</evidence>
<dbReference type="InterPro" id="IPR044000">
    <property type="entry name" value="Phage_tube_2"/>
</dbReference>
<evidence type="ECO:0000313" key="2">
    <source>
        <dbReference type="EMBL" id="APT59542.1"/>
    </source>
</evidence>
<dbReference type="AlphaFoldDB" id="A0A1L7AL78"/>
<organism evidence="2 3">
    <name type="scientific">Roseomonas gilardii</name>
    <dbReference type="NCBI Taxonomy" id="257708"/>
    <lineage>
        <taxon>Bacteria</taxon>
        <taxon>Pseudomonadati</taxon>
        <taxon>Pseudomonadota</taxon>
        <taxon>Alphaproteobacteria</taxon>
        <taxon>Acetobacterales</taxon>
        <taxon>Roseomonadaceae</taxon>
        <taxon>Roseomonas</taxon>
    </lineage>
</organism>
<sequence length="285" mass="29838">MQNIRFTGESLRGQKSRQRPSEINTNRVASAAVTTDETASGGIDFALSYGTYDDLLAGLLGGEWVPGTGNAVLTNGLVFKSFTFEKRFGSALFLQYPGSFISGGTLNIARGQFLSGSLNVLAKQELKAITSASTGGTYTAATTGRVMDPVGGVRDVQMDGAAVQAVCNSITLNISNDGAAADFGLGSAAAQGMRMGNFLVGGSAEFYFRDFTLYDRFKSEAQGNFSFRTLDAAGNAYKFELPASALMNPTVNAGGPGQPVLARYDLEGNPNASGVALQITRTPIV</sequence>
<proteinExistence type="predicted"/>
<reference evidence="2 3" key="1">
    <citation type="submission" date="2016-05" db="EMBL/GenBank/DDBJ databases">
        <title>Complete Genome and Methylome Analysis of Psychrotrophic Bacterial Isolates from Antarctic Lake Untersee.</title>
        <authorList>
            <person name="Fomenkov A."/>
            <person name="Akimov V.N."/>
            <person name="Vasilyeva L.V."/>
            <person name="Andersen D."/>
            <person name="Vincze T."/>
            <person name="Roberts R.J."/>
        </authorList>
    </citation>
    <scope>NUCLEOTIDE SEQUENCE [LARGE SCALE GENOMIC DNA]</scope>
    <source>
        <strain evidence="2 3">U14-5</strain>
    </source>
</reference>
<protein>
    <submittedName>
        <fullName evidence="2">Uncharacterized protein</fullName>
    </submittedName>
</protein>